<keyword evidence="1" id="KW-0812">Transmembrane</keyword>
<gene>
    <name evidence="2" type="ORF">DFA_04317</name>
</gene>
<evidence type="ECO:0000313" key="2">
    <source>
        <dbReference type="EMBL" id="EGG22199.1"/>
    </source>
</evidence>
<dbReference type="GeneID" id="14874674"/>
<dbReference type="InterPro" id="IPR032675">
    <property type="entry name" value="LRR_dom_sf"/>
</dbReference>
<dbReference type="RefSeq" id="XP_004360050.1">
    <property type="nucleotide sequence ID" value="XM_004359993.1"/>
</dbReference>
<dbReference type="GO" id="GO:0005886">
    <property type="term" value="C:plasma membrane"/>
    <property type="evidence" value="ECO:0007669"/>
    <property type="project" value="TreeGrafter"/>
</dbReference>
<dbReference type="SUPFAM" id="SSF52058">
    <property type="entry name" value="L domain-like"/>
    <property type="match status" value="1"/>
</dbReference>
<keyword evidence="3" id="KW-1185">Reference proteome</keyword>
<name>F4PP86_CACFS</name>
<dbReference type="PANTHER" id="PTHR31093">
    <property type="entry name" value="CELL SURFACE GLYCOPROTEIN GP138-RELATED-RELATED"/>
    <property type="match status" value="1"/>
</dbReference>
<sequence>MVFTSQSFIDDVQRLINFYLCFNRTDNIGAQECIRKFKNRGLFSIPKPCRAKSKSKSIPESEFATLNSLNTQYNLNWNLTGDVCSNLKSVIGCDQQNVISLTLHPSNQSNSVYLIDIKNLTQLEEIHIYSGYIIASSYWQDTIYTLERLKSFYCYDKCFNSLPTWINVTASIPSNIFYSNIRSLSLPNLNDNVALPILDGENDKIVYLHITNTIKSIPQSYTQFKNLRELEVYSSNSTITFNSFDQFEKLEVLYLKHPKNSSKSLFPSSIQQSKSLKKINPSLFQTLSYPSFIHGSNLTSIDLQGNDLKTFKINIFSFNEVSLKRNNIAESMPNGNYSVFKSLNIMHNNIVGTVPEGLCRSFETSLSYNNFTGPVPDCWLCSPYLVAPYVLPNNFSNYQYPIKKLGCQSFEIYDYNQSISTMGGSIIIEGKDFGWTSVRANSASLPLVVLVPNNQLAIKVPAGTGRGYTTSHWFDDNQILYNFTYGYLPPVVDSIVILDDNETSIFISGSNYGINSTLVTLSINNVQHEIQFINHTLITIPRDSELGSGQEILITLLVDGQSFNATMIIQSDFASPSISIYQQLSTSNLFTFIFIILILNVV</sequence>
<dbReference type="EMBL" id="GL883009">
    <property type="protein sequence ID" value="EGG22199.1"/>
    <property type="molecule type" value="Genomic_DNA"/>
</dbReference>
<reference evidence="3" key="1">
    <citation type="journal article" date="2011" name="Genome Res.">
        <title>Phylogeny-wide analysis of social amoeba genomes highlights ancient origins for complex intercellular communication.</title>
        <authorList>
            <person name="Heidel A.J."/>
            <person name="Lawal H.M."/>
            <person name="Felder M."/>
            <person name="Schilde C."/>
            <person name="Helps N.R."/>
            <person name="Tunggal B."/>
            <person name="Rivero F."/>
            <person name="John U."/>
            <person name="Schleicher M."/>
            <person name="Eichinger L."/>
            <person name="Platzer M."/>
            <person name="Noegel A.A."/>
            <person name="Schaap P."/>
            <person name="Gloeckner G."/>
        </authorList>
    </citation>
    <scope>NUCLEOTIDE SEQUENCE [LARGE SCALE GENOMIC DNA]</scope>
    <source>
        <strain evidence="3">SH3</strain>
    </source>
</reference>
<dbReference type="AlphaFoldDB" id="F4PP86"/>
<feature type="transmembrane region" description="Helical" evidence="1">
    <location>
        <begin position="580"/>
        <end position="601"/>
    </location>
</feature>
<protein>
    <submittedName>
        <fullName evidence="2">Cell surface glycoprotein</fullName>
    </submittedName>
</protein>
<proteinExistence type="predicted"/>
<dbReference type="PANTHER" id="PTHR31093:SF4">
    <property type="entry name" value="CELL SURFACE GLYCOPROTEIN-RELATED"/>
    <property type="match status" value="1"/>
</dbReference>
<dbReference type="InterPro" id="IPR053133">
    <property type="entry name" value="Sexual_fusion_gp"/>
</dbReference>
<evidence type="ECO:0000256" key="1">
    <source>
        <dbReference type="SAM" id="Phobius"/>
    </source>
</evidence>
<dbReference type="GO" id="GO:0045335">
    <property type="term" value="C:phagocytic vesicle"/>
    <property type="evidence" value="ECO:0007669"/>
    <property type="project" value="TreeGrafter"/>
</dbReference>
<keyword evidence="1" id="KW-0472">Membrane</keyword>
<keyword evidence="1" id="KW-1133">Transmembrane helix</keyword>
<dbReference type="Gene3D" id="3.80.10.10">
    <property type="entry name" value="Ribonuclease Inhibitor"/>
    <property type="match status" value="1"/>
</dbReference>
<dbReference type="KEGG" id="dfa:DFA_04317"/>
<accession>F4PP86</accession>
<evidence type="ECO:0000313" key="3">
    <source>
        <dbReference type="Proteomes" id="UP000007797"/>
    </source>
</evidence>
<organism evidence="2 3">
    <name type="scientific">Cavenderia fasciculata</name>
    <name type="common">Slime mold</name>
    <name type="synonym">Dictyostelium fasciculatum</name>
    <dbReference type="NCBI Taxonomy" id="261658"/>
    <lineage>
        <taxon>Eukaryota</taxon>
        <taxon>Amoebozoa</taxon>
        <taxon>Evosea</taxon>
        <taxon>Eumycetozoa</taxon>
        <taxon>Dictyostelia</taxon>
        <taxon>Acytosteliales</taxon>
        <taxon>Cavenderiaceae</taxon>
        <taxon>Cavenderia</taxon>
    </lineage>
</organism>
<dbReference type="Proteomes" id="UP000007797">
    <property type="component" value="Unassembled WGS sequence"/>
</dbReference>
<dbReference type="GO" id="GO:0006907">
    <property type="term" value="P:pinocytosis"/>
    <property type="evidence" value="ECO:0007669"/>
    <property type="project" value="TreeGrafter"/>
</dbReference>
<dbReference type="OrthoDB" id="676979at2759"/>